<dbReference type="InterPro" id="IPR036116">
    <property type="entry name" value="FN3_sf"/>
</dbReference>
<proteinExistence type="predicted"/>
<evidence type="ECO:0000313" key="3">
    <source>
        <dbReference type="EMBL" id="KUO42456.1"/>
    </source>
</evidence>
<keyword evidence="1" id="KW-0175">Coiled coil</keyword>
<name>A0A147K0X3_HADYE</name>
<dbReference type="Gene3D" id="3.30.1920.20">
    <property type="match status" value="1"/>
</dbReference>
<organism evidence="3 4">
    <name type="scientific">Hadarchaeum yellowstonense</name>
    <dbReference type="NCBI Taxonomy" id="1776334"/>
    <lineage>
        <taxon>Archaea</taxon>
        <taxon>Methanobacteriati</taxon>
        <taxon>Candidatus Hadarchaeota</taxon>
        <taxon>Candidatus Hadarchaeia</taxon>
        <taxon>Candidatus Hadarchaeales</taxon>
        <taxon>Candidatus Hadarchaeaceae</taxon>
        <taxon>Candidatus Hadarchaeum</taxon>
    </lineage>
</organism>
<evidence type="ECO:0008006" key="5">
    <source>
        <dbReference type="Google" id="ProtNLM"/>
    </source>
</evidence>
<dbReference type="InterPro" id="IPR058094">
    <property type="entry name" value="Ig-like_OmpL47-like"/>
</dbReference>
<gene>
    <name evidence="3" type="ORF">APZ16_01560</name>
</gene>
<dbReference type="NCBIfam" id="NF047446">
    <property type="entry name" value="barrel_OmpL47"/>
    <property type="match status" value="1"/>
</dbReference>
<evidence type="ECO:0000256" key="1">
    <source>
        <dbReference type="SAM" id="Coils"/>
    </source>
</evidence>
<accession>A0A147K0X3</accession>
<comment type="caution">
    <text evidence="3">The sequence shown here is derived from an EMBL/GenBank/DDBJ whole genome shotgun (WGS) entry which is preliminary data.</text>
</comment>
<dbReference type="Gene3D" id="2.60.40.10">
    <property type="entry name" value="Immunoglobulins"/>
    <property type="match status" value="1"/>
</dbReference>
<evidence type="ECO:0000313" key="4">
    <source>
        <dbReference type="Proteomes" id="UP000074294"/>
    </source>
</evidence>
<keyword evidence="2" id="KW-0812">Transmembrane</keyword>
<dbReference type="InterPro" id="IPR013783">
    <property type="entry name" value="Ig-like_fold"/>
</dbReference>
<evidence type="ECO:0000256" key="2">
    <source>
        <dbReference type="SAM" id="Phobius"/>
    </source>
</evidence>
<feature type="coiled-coil region" evidence="1">
    <location>
        <begin position="661"/>
        <end position="695"/>
    </location>
</feature>
<keyword evidence="2" id="KW-0472">Membrane</keyword>
<dbReference type="EMBL" id="LQMQ01000006">
    <property type="protein sequence ID" value="KUO42456.1"/>
    <property type="molecule type" value="Genomic_DNA"/>
</dbReference>
<protein>
    <recommendedName>
        <fullName evidence="5">Fibronectin type-III domain-containing protein</fullName>
    </recommendedName>
</protein>
<sequence>MKSLARVGAFGMGRARGGDMGRKGAKPSSLLIAGLLLAAVLLAGVPFATGASYTRYATRSGSEGWVNPGNVTGPPDGQGAESPIAASLSIWGFGFGTGTGTITRVVIKVVYRVDVPAVDDSIYLEYTLNPGESAGANYLVWVPTDTSWTEKSLDITSDDSVNGGSWDWDDIAYLYIRVTNSSVGDPDNSVVFVDAIYVEITTAEGTTTSAPATTTITFDFSLSASPDVLTVQQTDSVSTKVDVKLTSGAPAPVFLSGSWVGTPPAGVTLTLSTSSGTPNFSSTLTFSTTMETTPGSFIYQVRGISGGIVRSVNISIVITALAPPAAPVLLSPDDKVTLDTLTPTFDWTDVVASTYDLEIATDRDFSHIILTKVTMESSATLSQHEALSYGTVYYWRVRGANAAGVGDWSQVRSFTAKIGAPKVLGLKIAAGARYVNSTEVQLSITALNAVQMSFSSDGLTWSDWEDFQPTKSFTISPPDGTKNIYVRVRDAAGDIGQSAVASVVLDQTPPVTRHFLSGSQEGGAFRGSVVVTLVAEDSTSGVLGTTYRVDNQDWVVGNTIVIAQDGTHRVEYYSVDQAGNVEASKSFEVVVFTPTALPPVILQYWWAMLAGVVAAVVAFTFVQRRLRVASRLRQIRKEKAELPKLKRQAEIKYFKEGSISRETYDKLIEEYERRRAELEREERLLLEKLKRRSRKGK</sequence>
<feature type="transmembrane region" description="Helical" evidence="2">
    <location>
        <begin position="604"/>
        <end position="622"/>
    </location>
</feature>
<dbReference type="Proteomes" id="UP000074294">
    <property type="component" value="Unassembled WGS sequence"/>
</dbReference>
<keyword evidence="2" id="KW-1133">Transmembrane helix</keyword>
<reference evidence="3 4" key="1">
    <citation type="journal article" date="2016" name="Nat. Microbiol.">
        <title>Genomic inference of the metabolism of cosmopolitan subsurface Archaea, Hadesarchaea.</title>
        <authorList>
            <person name="Baker B.J."/>
            <person name="Saw J.H."/>
            <person name="Lind A.E."/>
            <person name="Lazar C.S."/>
            <person name="Hinrichs K.-U."/>
            <person name="Teske A.P."/>
            <person name="Ettema T.J."/>
        </authorList>
    </citation>
    <scope>NUCLEOTIDE SEQUENCE [LARGE SCALE GENOMIC DNA]</scope>
</reference>
<dbReference type="SUPFAM" id="SSF49265">
    <property type="entry name" value="Fibronectin type III"/>
    <property type="match status" value="1"/>
</dbReference>
<dbReference type="AlphaFoldDB" id="A0A147K0X3"/>